<comment type="caution">
    <text evidence="1">The sequence shown here is derived from an EMBL/GenBank/DDBJ whole genome shotgun (WGS) entry which is preliminary data.</text>
</comment>
<gene>
    <name evidence="1" type="ORF">Bhyg_16503</name>
</gene>
<dbReference type="AlphaFoldDB" id="A0A9Q0RSC4"/>
<proteinExistence type="predicted"/>
<organism evidence="1 2">
    <name type="scientific">Pseudolycoriella hygida</name>
    <dbReference type="NCBI Taxonomy" id="35572"/>
    <lineage>
        <taxon>Eukaryota</taxon>
        <taxon>Metazoa</taxon>
        <taxon>Ecdysozoa</taxon>
        <taxon>Arthropoda</taxon>
        <taxon>Hexapoda</taxon>
        <taxon>Insecta</taxon>
        <taxon>Pterygota</taxon>
        <taxon>Neoptera</taxon>
        <taxon>Endopterygota</taxon>
        <taxon>Diptera</taxon>
        <taxon>Nematocera</taxon>
        <taxon>Sciaroidea</taxon>
        <taxon>Sciaridae</taxon>
        <taxon>Pseudolycoriella</taxon>
    </lineage>
</organism>
<sequence>MFNAPPSPSKIGCCALRRAPPRPPQEIYFESRGKCCKKLLRYNGYPNKVLLYPEEGWARNAGHCYWTIRPYKWWKNVCIVDEIAGSR</sequence>
<name>A0A9Q0RSC4_9DIPT</name>
<evidence type="ECO:0000313" key="2">
    <source>
        <dbReference type="Proteomes" id="UP001151699"/>
    </source>
</evidence>
<evidence type="ECO:0000313" key="1">
    <source>
        <dbReference type="EMBL" id="KAJ6623361.1"/>
    </source>
</evidence>
<dbReference type="Proteomes" id="UP001151699">
    <property type="component" value="Unassembled WGS sequence"/>
</dbReference>
<dbReference type="OrthoDB" id="9974612at2759"/>
<protein>
    <submittedName>
        <fullName evidence="1">Uncharacterized protein</fullName>
    </submittedName>
</protein>
<keyword evidence="2" id="KW-1185">Reference proteome</keyword>
<dbReference type="EMBL" id="WJQU01003628">
    <property type="protein sequence ID" value="KAJ6623361.1"/>
    <property type="molecule type" value="Genomic_DNA"/>
</dbReference>
<feature type="non-terminal residue" evidence="1">
    <location>
        <position position="87"/>
    </location>
</feature>
<accession>A0A9Q0RSC4</accession>
<reference evidence="1" key="1">
    <citation type="submission" date="2022-07" db="EMBL/GenBank/DDBJ databases">
        <authorList>
            <person name="Trinca V."/>
            <person name="Uliana J.V.C."/>
            <person name="Torres T.T."/>
            <person name="Ward R.J."/>
            <person name="Monesi N."/>
        </authorList>
    </citation>
    <scope>NUCLEOTIDE SEQUENCE</scope>
    <source>
        <strain evidence="1">HSMRA1968</strain>
        <tissue evidence="1">Whole embryos</tissue>
    </source>
</reference>